<proteinExistence type="predicted"/>
<dbReference type="Pfam" id="PF25168">
    <property type="entry name" value="Beta-prop_WDR36-Utp21_2nd"/>
    <property type="match status" value="1"/>
</dbReference>
<feature type="compositionally biased region" description="Basic and acidic residues" evidence="4">
    <location>
        <begin position="275"/>
        <end position="285"/>
    </location>
</feature>
<dbReference type="InterPro" id="IPR001680">
    <property type="entry name" value="WD40_rpt"/>
</dbReference>
<keyword evidence="7" id="KW-1185">Reference proteome</keyword>
<keyword evidence="1 3" id="KW-0853">WD repeat</keyword>
<dbReference type="InterPro" id="IPR015943">
    <property type="entry name" value="WD40/YVTN_repeat-like_dom_sf"/>
</dbReference>
<reference evidence="6 7" key="1">
    <citation type="submission" date="2015-01" db="EMBL/GenBank/DDBJ databases">
        <title>Evolution of Trichinella species and genotypes.</title>
        <authorList>
            <person name="Korhonen P.K."/>
            <person name="Edoardo P."/>
            <person name="Giuseppe L.R."/>
            <person name="Gasser R.B."/>
        </authorList>
    </citation>
    <scope>NUCLEOTIDE SEQUENCE [LARGE SCALE GENOMIC DNA]</scope>
    <source>
        <strain evidence="6">ISS3</strain>
    </source>
</reference>
<dbReference type="InterPro" id="IPR036322">
    <property type="entry name" value="WD40_repeat_dom_sf"/>
</dbReference>
<keyword evidence="2" id="KW-0677">Repeat</keyword>
<dbReference type="OrthoDB" id="5919541at2759"/>
<evidence type="ECO:0000256" key="4">
    <source>
        <dbReference type="SAM" id="MobiDB-lite"/>
    </source>
</evidence>
<feature type="domain" description="WDR36/Utp21 C-terminal" evidence="5">
    <location>
        <begin position="327"/>
        <end position="365"/>
    </location>
</feature>
<organism evidence="6 7">
    <name type="scientific">Trichinella spiralis</name>
    <name type="common">Trichina worm</name>
    <dbReference type="NCBI Taxonomy" id="6334"/>
    <lineage>
        <taxon>Eukaryota</taxon>
        <taxon>Metazoa</taxon>
        <taxon>Ecdysozoa</taxon>
        <taxon>Nematoda</taxon>
        <taxon>Enoplea</taxon>
        <taxon>Dorylaimia</taxon>
        <taxon>Trichinellida</taxon>
        <taxon>Trichinellidae</taxon>
        <taxon>Trichinella</taxon>
    </lineage>
</organism>
<dbReference type="PANTHER" id="PTHR22840">
    <property type="entry name" value="WD REPEAT-CONTAINING PROTEIN 36"/>
    <property type="match status" value="1"/>
</dbReference>
<evidence type="ECO:0000313" key="6">
    <source>
        <dbReference type="EMBL" id="KRY31060.1"/>
    </source>
</evidence>
<sequence>MASVGCADTIIFYRRHTATLFQNSSTRTFYRRYNPAGDQVDVAYASVIRQYLTQLGRADHEINSRHNQAKGIAMEVTKTVKLSSERKLIHALNTNDWHILDQLRQTLRWHASRHFSVFVDITASSGDSAGCKLVLDSTTNFTGIAMDDLPLHLYDIFNRRTVRQFDKCHGNRITDLGFRPGGLWLVSSSLDWTIKVWDLASAFLVDVLAFDDACRSFAISPNIKYMATVQCEQRGIYLWSNKTYYRPGIALRQLPADYEPATVFQLPGTSCIDEKGSTEGGDRIVEQQPTQQEVTEKDEYSPTEGSEYLQNQKHTDHNGWSSDFMGLCTFSGLSANRWANLSDLDLHRQRNKPKQQLLKAGKAPFLSDNHSGPDAQL</sequence>
<feature type="repeat" description="WD" evidence="3">
    <location>
        <begin position="166"/>
        <end position="207"/>
    </location>
</feature>
<evidence type="ECO:0000256" key="1">
    <source>
        <dbReference type="ARBA" id="ARBA00022574"/>
    </source>
</evidence>
<gene>
    <name evidence="6" type="primary">WDR36</name>
    <name evidence="6" type="ORF">T01_1824</name>
</gene>
<dbReference type="Proteomes" id="UP000054776">
    <property type="component" value="Unassembled WGS sequence"/>
</dbReference>
<dbReference type="Gene3D" id="2.130.10.10">
    <property type="entry name" value="YVTN repeat-like/Quinoprotein amine dehydrogenase"/>
    <property type="match status" value="1"/>
</dbReference>
<dbReference type="PROSITE" id="PS50294">
    <property type="entry name" value="WD_REPEATS_REGION"/>
    <property type="match status" value="1"/>
</dbReference>
<dbReference type="GO" id="GO:0006364">
    <property type="term" value="P:rRNA processing"/>
    <property type="evidence" value="ECO:0007669"/>
    <property type="project" value="InterPro"/>
</dbReference>
<accession>A0A0V1B200</accession>
<feature type="region of interest" description="Disordered" evidence="4">
    <location>
        <begin position="353"/>
        <end position="377"/>
    </location>
</feature>
<dbReference type="InterPro" id="IPR007319">
    <property type="entry name" value="WDR36/Utp21_C"/>
</dbReference>
<name>A0A0V1B200_TRISP</name>
<dbReference type="PROSITE" id="PS50082">
    <property type="entry name" value="WD_REPEATS_2"/>
    <property type="match status" value="1"/>
</dbReference>
<dbReference type="EMBL" id="JYDH01000126">
    <property type="protein sequence ID" value="KRY31060.1"/>
    <property type="molecule type" value="Genomic_DNA"/>
</dbReference>
<protein>
    <submittedName>
        <fullName evidence="6">WD repeat-containing protein 36</fullName>
    </submittedName>
</protein>
<dbReference type="GO" id="GO:0034388">
    <property type="term" value="C:Pwp2p-containing subcomplex of 90S preribosome"/>
    <property type="evidence" value="ECO:0007669"/>
    <property type="project" value="TreeGrafter"/>
</dbReference>
<evidence type="ECO:0000256" key="2">
    <source>
        <dbReference type="ARBA" id="ARBA00022737"/>
    </source>
</evidence>
<evidence type="ECO:0000313" key="7">
    <source>
        <dbReference type="Proteomes" id="UP000054776"/>
    </source>
</evidence>
<dbReference type="Pfam" id="PF04192">
    <property type="entry name" value="Utp21"/>
    <property type="match status" value="1"/>
</dbReference>
<dbReference type="SUPFAM" id="SSF50978">
    <property type="entry name" value="WD40 repeat-like"/>
    <property type="match status" value="1"/>
</dbReference>
<dbReference type="PROSITE" id="PS00678">
    <property type="entry name" value="WD_REPEATS_1"/>
    <property type="match status" value="1"/>
</dbReference>
<evidence type="ECO:0000256" key="3">
    <source>
        <dbReference type="PROSITE-ProRule" id="PRU00221"/>
    </source>
</evidence>
<dbReference type="GO" id="GO:0032040">
    <property type="term" value="C:small-subunit processome"/>
    <property type="evidence" value="ECO:0007669"/>
    <property type="project" value="InterPro"/>
</dbReference>
<feature type="region of interest" description="Disordered" evidence="4">
    <location>
        <begin position="275"/>
        <end position="305"/>
    </location>
</feature>
<dbReference type="SMART" id="SM00320">
    <property type="entry name" value="WD40"/>
    <property type="match status" value="2"/>
</dbReference>
<comment type="caution">
    <text evidence="6">The sequence shown here is derived from an EMBL/GenBank/DDBJ whole genome shotgun (WGS) entry which is preliminary data.</text>
</comment>
<dbReference type="AlphaFoldDB" id="A0A0V1B200"/>
<dbReference type="InterPro" id="IPR019775">
    <property type="entry name" value="WD40_repeat_CS"/>
</dbReference>
<dbReference type="PANTHER" id="PTHR22840:SF12">
    <property type="entry name" value="WD REPEAT-CONTAINING PROTEIN 36"/>
    <property type="match status" value="1"/>
</dbReference>
<dbReference type="InParanoid" id="A0A0V1B200"/>
<dbReference type="STRING" id="6334.A0A0V1B200"/>
<evidence type="ECO:0000259" key="5">
    <source>
        <dbReference type="Pfam" id="PF04192"/>
    </source>
</evidence>